<dbReference type="Gene3D" id="3.30.70.2860">
    <property type="match status" value="1"/>
</dbReference>
<evidence type="ECO:0000256" key="1">
    <source>
        <dbReference type="HAMAP-Rule" id="MF_00226"/>
    </source>
</evidence>
<evidence type="ECO:0000313" key="3">
    <source>
        <dbReference type="EMBL" id="KAB3536959.1"/>
    </source>
</evidence>
<dbReference type="SMART" id="SM00852">
    <property type="entry name" value="MoCF_biosynth"/>
    <property type="match status" value="1"/>
</dbReference>
<dbReference type="InterPro" id="IPR008136">
    <property type="entry name" value="CinA_C"/>
</dbReference>
<organism evidence="3 4">
    <name type="scientific">Alkaliphilus pronyensis</name>
    <dbReference type="NCBI Taxonomy" id="1482732"/>
    <lineage>
        <taxon>Bacteria</taxon>
        <taxon>Bacillati</taxon>
        <taxon>Bacillota</taxon>
        <taxon>Clostridia</taxon>
        <taxon>Peptostreptococcales</taxon>
        <taxon>Natronincolaceae</taxon>
        <taxon>Alkaliphilus</taxon>
    </lineage>
</organism>
<evidence type="ECO:0000259" key="2">
    <source>
        <dbReference type="SMART" id="SM00852"/>
    </source>
</evidence>
<reference evidence="3 4" key="1">
    <citation type="submission" date="2019-10" db="EMBL/GenBank/DDBJ databases">
        <title>Alkaliphilus serpentinus sp. nov. and Alkaliphilus pronyensis sp. nov., two novel anaerobic alkaliphilic species isolated from the serpentinized-hosted hydrothermal field of the Prony Bay (New Caledonia).</title>
        <authorList>
            <person name="Postec A."/>
        </authorList>
    </citation>
    <scope>NUCLEOTIDE SEQUENCE [LARGE SCALE GENOMIC DNA]</scope>
    <source>
        <strain evidence="3 4">LacV</strain>
    </source>
</reference>
<dbReference type="InterPro" id="IPR050101">
    <property type="entry name" value="CinA"/>
</dbReference>
<dbReference type="InterPro" id="IPR008135">
    <property type="entry name" value="Competence-induced_CinA"/>
</dbReference>
<comment type="caution">
    <text evidence="3">The sequence shown here is derived from an EMBL/GenBank/DDBJ whole genome shotgun (WGS) entry which is preliminary data.</text>
</comment>
<dbReference type="NCBIfam" id="TIGR00199">
    <property type="entry name" value="PncC_domain"/>
    <property type="match status" value="1"/>
</dbReference>
<evidence type="ECO:0000313" key="4">
    <source>
        <dbReference type="Proteomes" id="UP000432715"/>
    </source>
</evidence>
<dbReference type="AlphaFoldDB" id="A0A6I0FD50"/>
<dbReference type="InterPro" id="IPR036653">
    <property type="entry name" value="CinA-like_C"/>
</dbReference>
<dbReference type="SUPFAM" id="SSF53218">
    <property type="entry name" value="Molybdenum cofactor biosynthesis proteins"/>
    <property type="match status" value="1"/>
</dbReference>
<dbReference type="Proteomes" id="UP000432715">
    <property type="component" value="Unassembled WGS sequence"/>
</dbReference>
<dbReference type="PANTHER" id="PTHR13939">
    <property type="entry name" value="NICOTINAMIDE-NUCLEOTIDE AMIDOHYDROLASE PNCC"/>
    <property type="match status" value="1"/>
</dbReference>
<dbReference type="InterPro" id="IPR041424">
    <property type="entry name" value="CinA_KH"/>
</dbReference>
<feature type="domain" description="MoaB/Mog" evidence="2">
    <location>
        <begin position="4"/>
        <end position="170"/>
    </location>
</feature>
<dbReference type="PIRSF" id="PIRSF006728">
    <property type="entry name" value="CinA"/>
    <property type="match status" value="1"/>
</dbReference>
<keyword evidence="4" id="KW-1185">Reference proteome</keyword>
<dbReference type="CDD" id="cd00885">
    <property type="entry name" value="cinA"/>
    <property type="match status" value="1"/>
</dbReference>
<dbReference type="InterPro" id="IPR036425">
    <property type="entry name" value="MoaB/Mog-like_dom_sf"/>
</dbReference>
<sequence length="412" mass="45064">MLASIICIGTELVNGKTKDSNSYYISQKLITHGYRVGIKITVEDKLISITNSINFALSTSDILILTGGLGPTLDDITREAVSNAIGYPLEMNGSIKKKIIDILEKNHKKCPVNNFRQAYFPKGSQIIDNKNGTAAGFLVEFNSKKVFVLPGPPNEMKPMFNDYVLPMLKGFRNSSLIIKSYEIVGIGESALEEELMDFIQEYKNFSFATYALDGHITLTITAEEDTNLESAGLLKDLTNKIEKKIGDYIYSIDGSTLEEEVFKALLEKGLTLATAESCTGGLLASKLTSIPGISKVYEGGFITYSNNSKTRDLFVPSELISHQGAVSYEVAMSMLKGLKKRTLCNCGISITGIAGPEGGTATKPVGTVFVGINLKDYYEVIQLRLSGNRRRIQNLTTLTALNLLRKAIISKC</sequence>
<dbReference type="EMBL" id="WBZC01000011">
    <property type="protein sequence ID" value="KAB3536959.1"/>
    <property type="molecule type" value="Genomic_DNA"/>
</dbReference>
<dbReference type="Pfam" id="PF00994">
    <property type="entry name" value="MoCF_biosynth"/>
    <property type="match status" value="1"/>
</dbReference>
<name>A0A6I0FD50_9FIRM</name>
<dbReference type="InterPro" id="IPR001453">
    <property type="entry name" value="MoaB/Mog_dom"/>
</dbReference>
<comment type="similarity">
    <text evidence="1">Belongs to the CinA family.</text>
</comment>
<dbReference type="SUPFAM" id="SSF142433">
    <property type="entry name" value="CinA-like"/>
    <property type="match status" value="1"/>
</dbReference>
<dbReference type="OrthoDB" id="9801454at2"/>
<dbReference type="HAMAP" id="MF_00226_B">
    <property type="entry name" value="CinA_B"/>
    <property type="match status" value="1"/>
</dbReference>
<dbReference type="Gene3D" id="3.40.980.10">
    <property type="entry name" value="MoaB/Mog-like domain"/>
    <property type="match status" value="1"/>
</dbReference>
<dbReference type="RefSeq" id="WP_151860275.1">
    <property type="nucleotide sequence ID" value="NZ_WBZC01000011.1"/>
</dbReference>
<dbReference type="Pfam" id="PF02464">
    <property type="entry name" value="CinA"/>
    <property type="match status" value="1"/>
</dbReference>
<proteinExistence type="inferred from homology"/>
<gene>
    <name evidence="1" type="primary">cinA</name>
    <name evidence="3" type="ORF">F8154_03845</name>
</gene>
<dbReference type="Gene3D" id="3.90.950.20">
    <property type="entry name" value="CinA-like"/>
    <property type="match status" value="1"/>
</dbReference>
<accession>A0A6I0FD50</accession>
<dbReference type="PANTHER" id="PTHR13939:SF0">
    <property type="entry name" value="NMN AMIDOHYDROLASE-LIKE PROTEIN YFAY"/>
    <property type="match status" value="1"/>
</dbReference>
<dbReference type="Pfam" id="PF18146">
    <property type="entry name" value="CinA_KH"/>
    <property type="match status" value="1"/>
</dbReference>
<dbReference type="NCBIfam" id="NF001813">
    <property type="entry name" value="PRK00549.1"/>
    <property type="match status" value="1"/>
</dbReference>
<protein>
    <recommendedName>
        <fullName evidence="1">Putative competence-damage inducible protein</fullName>
    </recommendedName>
</protein>
<dbReference type="NCBIfam" id="TIGR00200">
    <property type="entry name" value="cinA_nterm"/>
    <property type="match status" value="1"/>
</dbReference>